<protein>
    <submittedName>
        <fullName evidence="8">Unannotated protein</fullName>
    </submittedName>
</protein>
<sequence>MRKQRFIILLFIAIFAAAAYVLGWSNVLTVSKVEITGTSKFISSSIIPGQKLARIAPRVVANSYEKLAWVRSARVSRNWLSGKVTITITERVPIAIYNDLAIDKVGVSFPLSGPSIDNLVHIQASTVDSAIVAANFYSTLPGEFANEISILIIKVDDSLVMQMHHGKNSVEVSWGQSGENDLKVRVYSALMQRPENIAIKRIDLSAPHAPIVK</sequence>
<keyword evidence="4" id="KW-0472">Membrane</keyword>
<evidence type="ECO:0000256" key="5">
    <source>
        <dbReference type="ARBA" id="ARBA00023306"/>
    </source>
</evidence>
<evidence type="ECO:0000313" key="8">
    <source>
        <dbReference type="EMBL" id="CAB4807624.1"/>
    </source>
</evidence>
<keyword evidence="5" id="KW-0131">Cell cycle</keyword>
<organism evidence="8">
    <name type="scientific">freshwater metagenome</name>
    <dbReference type="NCBI Taxonomy" id="449393"/>
    <lineage>
        <taxon>unclassified sequences</taxon>
        <taxon>metagenomes</taxon>
        <taxon>ecological metagenomes</taxon>
    </lineage>
</organism>
<dbReference type="AlphaFoldDB" id="A0A6J6YHG8"/>
<evidence type="ECO:0000313" key="11">
    <source>
        <dbReference type="EMBL" id="CAB5140286.1"/>
    </source>
</evidence>
<proteinExistence type="predicted"/>
<dbReference type="EMBL" id="CAEZYE010000020">
    <property type="protein sequence ID" value="CAB4707501.1"/>
    <property type="molecule type" value="Genomic_DNA"/>
</dbReference>
<gene>
    <name evidence="7" type="ORF">UFOPK2655_00520</name>
    <name evidence="8" type="ORF">UFOPK3077_00960</name>
    <name evidence="9" type="ORF">UFOPK3667_00965</name>
    <name evidence="10" type="ORF">UFOPK3903_01038</name>
    <name evidence="11" type="ORF">UFOPK4444_00018</name>
</gene>
<evidence type="ECO:0000256" key="2">
    <source>
        <dbReference type="ARBA" id="ARBA00022618"/>
    </source>
</evidence>
<evidence type="ECO:0000256" key="1">
    <source>
        <dbReference type="ARBA" id="ARBA00022475"/>
    </source>
</evidence>
<dbReference type="EMBL" id="CAFBRZ010000001">
    <property type="protein sequence ID" value="CAB5140286.1"/>
    <property type="molecule type" value="Genomic_DNA"/>
</dbReference>
<keyword evidence="1" id="KW-1003">Cell membrane</keyword>
<evidence type="ECO:0000256" key="3">
    <source>
        <dbReference type="ARBA" id="ARBA00022692"/>
    </source>
</evidence>
<reference evidence="8" key="1">
    <citation type="submission" date="2020-05" db="EMBL/GenBank/DDBJ databases">
        <authorList>
            <person name="Chiriac C."/>
            <person name="Salcher M."/>
            <person name="Ghai R."/>
            <person name="Kavagutti S V."/>
        </authorList>
    </citation>
    <scope>NUCLEOTIDE SEQUENCE</scope>
</reference>
<accession>A0A6J6YHG8</accession>
<evidence type="ECO:0000259" key="6">
    <source>
        <dbReference type="Pfam" id="PF08478"/>
    </source>
</evidence>
<name>A0A6J6YHG8_9ZZZZ</name>
<evidence type="ECO:0000313" key="7">
    <source>
        <dbReference type="EMBL" id="CAB4707501.1"/>
    </source>
</evidence>
<evidence type="ECO:0000313" key="10">
    <source>
        <dbReference type="EMBL" id="CAB4979064.1"/>
    </source>
</evidence>
<keyword evidence="4" id="KW-1133">Transmembrane helix</keyword>
<keyword evidence="2" id="KW-0132">Cell division</keyword>
<evidence type="ECO:0000256" key="4">
    <source>
        <dbReference type="ARBA" id="ARBA00022989"/>
    </source>
</evidence>
<feature type="domain" description="POTRA" evidence="6">
    <location>
        <begin position="30"/>
        <end position="91"/>
    </location>
</feature>
<dbReference type="InterPro" id="IPR013685">
    <property type="entry name" value="POTRA_FtsQ_type"/>
</dbReference>
<dbReference type="EMBL" id="CAFBOD010000011">
    <property type="protein sequence ID" value="CAB4979064.1"/>
    <property type="molecule type" value="Genomic_DNA"/>
</dbReference>
<dbReference type="EMBL" id="CAFBMU010000010">
    <property type="protein sequence ID" value="CAB4925341.1"/>
    <property type="molecule type" value="Genomic_DNA"/>
</dbReference>
<dbReference type="Gene3D" id="3.10.20.310">
    <property type="entry name" value="membrane protein fhac"/>
    <property type="match status" value="1"/>
</dbReference>
<keyword evidence="3" id="KW-0812">Transmembrane</keyword>
<dbReference type="Pfam" id="PF08478">
    <property type="entry name" value="POTRA_1"/>
    <property type="match status" value="1"/>
</dbReference>
<dbReference type="EMBL" id="CAFAAS010000009">
    <property type="protein sequence ID" value="CAB4807624.1"/>
    <property type="molecule type" value="Genomic_DNA"/>
</dbReference>
<evidence type="ECO:0000313" key="9">
    <source>
        <dbReference type="EMBL" id="CAB4925341.1"/>
    </source>
</evidence>